<dbReference type="GeneID" id="83182946"/>
<gene>
    <name evidence="1" type="ORF">N7498_008583</name>
</gene>
<dbReference type="EMBL" id="JAPQKR010000015">
    <property type="protein sequence ID" value="KAJ5195145.1"/>
    <property type="molecule type" value="Genomic_DNA"/>
</dbReference>
<comment type="caution">
    <text evidence="1">The sequence shown here is derived from an EMBL/GenBank/DDBJ whole genome shotgun (WGS) entry which is preliminary data.</text>
</comment>
<name>A0A9W9MAB8_9EURO</name>
<accession>A0A9W9MAB8</accession>
<keyword evidence="2" id="KW-1185">Reference proteome</keyword>
<organism evidence="1 2">
    <name type="scientific">Penicillium cinerascens</name>
    <dbReference type="NCBI Taxonomy" id="70096"/>
    <lineage>
        <taxon>Eukaryota</taxon>
        <taxon>Fungi</taxon>
        <taxon>Dikarya</taxon>
        <taxon>Ascomycota</taxon>
        <taxon>Pezizomycotina</taxon>
        <taxon>Eurotiomycetes</taxon>
        <taxon>Eurotiomycetidae</taxon>
        <taxon>Eurotiales</taxon>
        <taxon>Aspergillaceae</taxon>
        <taxon>Penicillium</taxon>
    </lineage>
</organism>
<reference evidence="1" key="2">
    <citation type="journal article" date="2023" name="IMA Fungus">
        <title>Comparative genomic study of the Penicillium genus elucidates a diverse pangenome and 15 lateral gene transfer events.</title>
        <authorList>
            <person name="Petersen C."/>
            <person name="Sorensen T."/>
            <person name="Nielsen M.R."/>
            <person name="Sondergaard T.E."/>
            <person name="Sorensen J.L."/>
            <person name="Fitzpatrick D.A."/>
            <person name="Frisvad J.C."/>
            <person name="Nielsen K.L."/>
        </authorList>
    </citation>
    <scope>NUCLEOTIDE SEQUENCE</scope>
    <source>
        <strain evidence="1">IBT 15544</strain>
    </source>
</reference>
<evidence type="ECO:0000313" key="1">
    <source>
        <dbReference type="EMBL" id="KAJ5195145.1"/>
    </source>
</evidence>
<dbReference type="RefSeq" id="XP_058305633.1">
    <property type="nucleotide sequence ID" value="XM_058455645.1"/>
</dbReference>
<dbReference type="Proteomes" id="UP001150904">
    <property type="component" value="Unassembled WGS sequence"/>
</dbReference>
<sequence>MSSSILHQCPSCGHVSDISLSLAAFIENPHCDQCGLSASESKGKLQDELAALFDRQMTMAQLPSAQKDPVSFSISQHYHHSSHVAPPPNPNPIFQTFQSVHGVLGRHGIDSSIFSSSQLELFQHADVEQRQRLIQTWQLYSRLERAPIVPSCQDIQSFPANPAEDLEMNDPVDAVSEDHGELAEPYMLSGYEAAPSKEPTTGVPYASSTDPVYNSQQWWEPAQVGPMESQYGAFEEMNRYHAARGMVQPHWCQN</sequence>
<evidence type="ECO:0000313" key="2">
    <source>
        <dbReference type="Proteomes" id="UP001150904"/>
    </source>
</evidence>
<reference evidence="1" key="1">
    <citation type="submission" date="2022-12" db="EMBL/GenBank/DDBJ databases">
        <authorList>
            <person name="Petersen C."/>
        </authorList>
    </citation>
    <scope>NUCLEOTIDE SEQUENCE</scope>
    <source>
        <strain evidence="1">IBT 15544</strain>
    </source>
</reference>
<dbReference type="AlphaFoldDB" id="A0A9W9MAB8"/>
<dbReference type="OrthoDB" id="5357075at2759"/>
<proteinExistence type="predicted"/>
<protein>
    <submittedName>
        <fullName evidence="1">Uncharacterized protein</fullName>
    </submittedName>
</protein>